<dbReference type="Gene3D" id="3.40.605.10">
    <property type="entry name" value="Aldehyde Dehydrogenase, Chain A, domain 1"/>
    <property type="match status" value="1"/>
</dbReference>
<name>A0A9D1N5T0_9FIRM</name>
<sequence>INPANGKIIGEAASSDSRDVEKAIHAARSSFYGSGKWRRLCTQDRADALLKIASMMEAERDELAAIETENHGKPLRESEADIDDAIHVFKYYAGLIMKPSGGSYEVNDNFGHMHSYTVHEPVGVCALITPWNYPLMIAVWKLAPALAAGNSIILKPATITPASVVKLFEILDRAGLPDGCANLILGPGGLIGNQLAKSKDVDCITFTGSTAVGQSIMCAASSNVKKIGLELGGKSPSIIFADADIDRAVEWSMIGIFMNQGEICSAGSRIIVHESIHDEFTDRLVERARKMTIGDPMKNPDIGAVVSEEQMEQVLKYIETGKKEGAVCRCGGRRYTKGECADGFFIEPTVFDGCTGQMTIVKEEIFGPVAAIQTFKTEDEAIALANDTEYGLAGAVFTNDHMRAMRVIKELRAGITWINCYNPCFAEGPWGGYKMSGIGRDLGPQGLEEYQEVKQINDCLDSGMPGWYPER</sequence>
<dbReference type="Proteomes" id="UP000824130">
    <property type="component" value="Unassembled WGS sequence"/>
</dbReference>
<comment type="similarity">
    <text evidence="1 4">Belongs to the aldehyde dehydrogenase family.</text>
</comment>
<dbReference type="InterPro" id="IPR016163">
    <property type="entry name" value="Ald_DH_C"/>
</dbReference>
<dbReference type="InterPro" id="IPR015590">
    <property type="entry name" value="Aldehyde_DH_dom"/>
</dbReference>
<evidence type="ECO:0000256" key="3">
    <source>
        <dbReference type="PROSITE-ProRule" id="PRU10007"/>
    </source>
</evidence>
<evidence type="ECO:0000256" key="4">
    <source>
        <dbReference type="RuleBase" id="RU003345"/>
    </source>
</evidence>
<dbReference type="InterPro" id="IPR016162">
    <property type="entry name" value="Ald_DH_N"/>
</dbReference>
<proteinExistence type="inferred from homology"/>
<dbReference type="FunFam" id="3.40.309.10:FF:000012">
    <property type="entry name" value="Betaine aldehyde dehydrogenase"/>
    <property type="match status" value="1"/>
</dbReference>
<dbReference type="PROSITE" id="PS00070">
    <property type="entry name" value="ALDEHYDE_DEHYDR_CYS"/>
    <property type="match status" value="1"/>
</dbReference>
<dbReference type="Pfam" id="PF00171">
    <property type="entry name" value="Aldedh"/>
    <property type="match status" value="1"/>
</dbReference>
<accession>A0A9D1N5T0</accession>
<dbReference type="Gene3D" id="3.40.309.10">
    <property type="entry name" value="Aldehyde Dehydrogenase, Chain A, domain 2"/>
    <property type="match status" value="1"/>
</dbReference>
<dbReference type="GO" id="GO:0016620">
    <property type="term" value="F:oxidoreductase activity, acting on the aldehyde or oxo group of donors, NAD or NADP as acceptor"/>
    <property type="evidence" value="ECO:0007669"/>
    <property type="project" value="InterPro"/>
</dbReference>
<dbReference type="InterPro" id="IPR016161">
    <property type="entry name" value="Ald_DH/histidinol_DH"/>
</dbReference>
<evidence type="ECO:0000313" key="6">
    <source>
        <dbReference type="EMBL" id="HIU95610.1"/>
    </source>
</evidence>
<dbReference type="SUPFAM" id="SSF53720">
    <property type="entry name" value="ALDH-like"/>
    <property type="match status" value="1"/>
</dbReference>
<comment type="caution">
    <text evidence="6">The sequence shown here is derived from an EMBL/GenBank/DDBJ whole genome shotgun (WGS) entry which is preliminary data.</text>
</comment>
<feature type="domain" description="Aldehyde dehydrogenase" evidence="5">
    <location>
        <begin position="1"/>
        <end position="456"/>
    </location>
</feature>
<reference evidence="6" key="2">
    <citation type="journal article" date="2021" name="PeerJ">
        <title>Extensive microbial diversity within the chicken gut microbiome revealed by metagenomics and culture.</title>
        <authorList>
            <person name="Gilroy R."/>
            <person name="Ravi A."/>
            <person name="Getino M."/>
            <person name="Pursley I."/>
            <person name="Horton D.L."/>
            <person name="Alikhan N.F."/>
            <person name="Baker D."/>
            <person name="Gharbi K."/>
            <person name="Hall N."/>
            <person name="Watson M."/>
            <person name="Adriaenssens E.M."/>
            <person name="Foster-Nyarko E."/>
            <person name="Jarju S."/>
            <person name="Secka A."/>
            <person name="Antonio M."/>
            <person name="Oren A."/>
            <person name="Chaudhuri R.R."/>
            <person name="La Ragione R."/>
            <person name="Hildebrand F."/>
            <person name="Pallen M.J."/>
        </authorList>
    </citation>
    <scope>NUCLEOTIDE SEQUENCE</scope>
    <source>
        <strain evidence="6">ChiSjej4B22-8349</strain>
    </source>
</reference>
<protein>
    <submittedName>
        <fullName evidence="6">Aldehyde dehydrogenase family protein</fullName>
    </submittedName>
</protein>
<dbReference type="InterPro" id="IPR029510">
    <property type="entry name" value="Ald_DH_CS_GLU"/>
</dbReference>
<evidence type="ECO:0000259" key="5">
    <source>
        <dbReference type="Pfam" id="PF00171"/>
    </source>
</evidence>
<dbReference type="FunFam" id="3.40.605.10:FF:000001">
    <property type="entry name" value="Aldehyde dehydrogenase 1"/>
    <property type="match status" value="1"/>
</dbReference>
<feature type="non-terminal residue" evidence="6">
    <location>
        <position position="1"/>
    </location>
</feature>
<dbReference type="AlphaFoldDB" id="A0A9D1N5T0"/>
<dbReference type="EMBL" id="DVOB01000061">
    <property type="protein sequence ID" value="HIU95610.1"/>
    <property type="molecule type" value="Genomic_DNA"/>
</dbReference>
<keyword evidence="2 4" id="KW-0560">Oxidoreductase</keyword>
<dbReference type="PANTHER" id="PTHR11699">
    <property type="entry name" value="ALDEHYDE DEHYDROGENASE-RELATED"/>
    <property type="match status" value="1"/>
</dbReference>
<feature type="active site" evidence="3">
    <location>
        <position position="230"/>
    </location>
</feature>
<gene>
    <name evidence="6" type="ORF">IAD25_02735</name>
</gene>
<organism evidence="6 7">
    <name type="scientific">Candidatus Allocopromorpha excrementipullorum</name>
    <dbReference type="NCBI Taxonomy" id="2840743"/>
    <lineage>
        <taxon>Bacteria</taxon>
        <taxon>Bacillati</taxon>
        <taxon>Bacillota</taxon>
        <taxon>Clostridia</taxon>
        <taxon>Eubacteriales</taxon>
        <taxon>Eubacteriaceae</taxon>
        <taxon>Eubacteriaceae incertae sedis</taxon>
        <taxon>Candidatus Allocopromorpha</taxon>
    </lineage>
</organism>
<dbReference type="PROSITE" id="PS00687">
    <property type="entry name" value="ALDEHYDE_DEHYDR_GLU"/>
    <property type="match status" value="1"/>
</dbReference>
<evidence type="ECO:0000313" key="7">
    <source>
        <dbReference type="Proteomes" id="UP000824130"/>
    </source>
</evidence>
<evidence type="ECO:0000256" key="2">
    <source>
        <dbReference type="ARBA" id="ARBA00023002"/>
    </source>
</evidence>
<reference evidence="6" key="1">
    <citation type="submission" date="2020-10" db="EMBL/GenBank/DDBJ databases">
        <authorList>
            <person name="Gilroy R."/>
        </authorList>
    </citation>
    <scope>NUCLEOTIDE SEQUENCE</scope>
    <source>
        <strain evidence="6">ChiSjej4B22-8349</strain>
    </source>
</reference>
<evidence type="ECO:0000256" key="1">
    <source>
        <dbReference type="ARBA" id="ARBA00009986"/>
    </source>
</evidence>
<dbReference type="InterPro" id="IPR016160">
    <property type="entry name" value="Ald_DH_CS_CYS"/>
</dbReference>